<evidence type="ECO:0000259" key="1">
    <source>
        <dbReference type="Pfam" id="PF00583"/>
    </source>
</evidence>
<keyword evidence="2" id="KW-0808">Transferase</keyword>
<gene>
    <name evidence="2" type="ORF">GGI59_003660</name>
</gene>
<keyword evidence="3" id="KW-1185">Reference proteome</keyword>
<dbReference type="AlphaFoldDB" id="A0A7W8XFN0"/>
<evidence type="ECO:0000313" key="3">
    <source>
        <dbReference type="Proteomes" id="UP000528824"/>
    </source>
</evidence>
<dbReference type="Gene3D" id="3.40.630.30">
    <property type="match status" value="1"/>
</dbReference>
<dbReference type="GO" id="GO:0016747">
    <property type="term" value="F:acyltransferase activity, transferring groups other than amino-acyl groups"/>
    <property type="evidence" value="ECO:0007669"/>
    <property type="project" value="InterPro"/>
</dbReference>
<name>A0A7W8XFN0_9HYPH</name>
<comment type="caution">
    <text evidence="2">The sequence shown here is derived from an EMBL/GenBank/DDBJ whole genome shotgun (WGS) entry which is preliminary data.</text>
</comment>
<sequence length="150" mass="16716">MKSQLVSGSCHLAASAGHSRLSRRRAGRMVRCGAARGVRPAAPVKTLHSGDDRPVWSINCFIVRKPFRRQGLSRLLLKQAVEFARANGAECLETYPVDQIRASGQATFTPERFRYFWMPVSSKSQDDCRRGRSCAWIAADYFGARELAIA</sequence>
<protein>
    <submittedName>
        <fullName evidence="2">GNAT superfamily N-acetyltransferase</fullName>
    </submittedName>
</protein>
<reference evidence="2 3" key="1">
    <citation type="submission" date="2020-08" db="EMBL/GenBank/DDBJ databases">
        <title>Genomic Encyclopedia of Type Strains, Phase IV (KMG-V): Genome sequencing to study the core and pangenomes of soil and plant-associated prokaryotes.</title>
        <authorList>
            <person name="Whitman W."/>
        </authorList>
    </citation>
    <scope>NUCLEOTIDE SEQUENCE [LARGE SCALE GENOMIC DNA]</scope>
    <source>
        <strain evidence="2 3">SEMIA 4034</strain>
    </source>
</reference>
<evidence type="ECO:0000313" key="2">
    <source>
        <dbReference type="EMBL" id="MBB5561981.1"/>
    </source>
</evidence>
<dbReference type="InterPro" id="IPR016181">
    <property type="entry name" value="Acyl_CoA_acyltransferase"/>
</dbReference>
<dbReference type="CDD" id="cd04301">
    <property type="entry name" value="NAT_SF"/>
    <property type="match status" value="1"/>
</dbReference>
<dbReference type="EMBL" id="JACHBC010000007">
    <property type="protein sequence ID" value="MBB5561981.1"/>
    <property type="molecule type" value="Genomic_DNA"/>
</dbReference>
<organism evidence="2 3">
    <name type="scientific">Rhizobium lentis</name>
    <dbReference type="NCBI Taxonomy" id="1138194"/>
    <lineage>
        <taxon>Bacteria</taxon>
        <taxon>Pseudomonadati</taxon>
        <taxon>Pseudomonadota</taxon>
        <taxon>Alphaproteobacteria</taxon>
        <taxon>Hyphomicrobiales</taxon>
        <taxon>Rhizobiaceae</taxon>
        <taxon>Rhizobium/Agrobacterium group</taxon>
        <taxon>Rhizobium</taxon>
    </lineage>
</organism>
<dbReference type="Pfam" id="PF00583">
    <property type="entry name" value="Acetyltransf_1"/>
    <property type="match status" value="1"/>
</dbReference>
<dbReference type="SUPFAM" id="SSF55729">
    <property type="entry name" value="Acyl-CoA N-acyltransferases (Nat)"/>
    <property type="match status" value="1"/>
</dbReference>
<feature type="domain" description="N-acetyltransferase" evidence="1">
    <location>
        <begin position="48"/>
        <end position="93"/>
    </location>
</feature>
<dbReference type="InterPro" id="IPR000182">
    <property type="entry name" value="GNAT_dom"/>
</dbReference>
<accession>A0A7W8XFN0</accession>
<proteinExistence type="predicted"/>
<dbReference type="Proteomes" id="UP000528824">
    <property type="component" value="Unassembled WGS sequence"/>
</dbReference>